<name>A0A3M8QXD6_9PROT</name>
<dbReference type="InterPro" id="IPR013990">
    <property type="entry name" value="WHy-dom"/>
</dbReference>
<dbReference type="PROSITE" id="PS51257">
    <property type="entry name" value="PROKAR_LIPOPROTEIN"/>
    <property type="match status" value="1"/>
</dbReference>
<dbReference type="AlphaFoldDB" id="A0A3M8QXD6"/>
<comment type="caution">
    <text evidence="2">The sequence shown here is derived from an EMBL/GenBank/DDBJ whole genome shotgun (WGS) entry which is preliminary data.</text>
</comment>
<sequence>MPTLARMPQKAIARVALAGALLILAGCSMLPGHAPKVQLVNVAPQSVGLLSQTLLLTLQVSNPNDSALRAKAGEARLWVRGREIAYGLLAQPILVPAYGSTRVQIPVTGNFLPLLGDLGRGSLPYEVKGYLVTDPFALRVPFQAQGNLHLPGLLGENASAP</sequence>
<dbReference type="SMART" id="SM00769">
    <property type="entry name" value="WHy"/>
    <property type="match status" value="1"/>
</dbReference>
<dbReference type="Gene3D" id="2.60.40.1820">
    <property type="match status" value="1"/>
</dbReference>
<organism evidence="2">
    <name type="scientific">Acidithiobacillus sulfuriphilus</name>
    <dbReference type="NCBI Taxonomy" id="1867749"/>
    <lineage>
        <taxon>Bacteria</taxon>
        <taxon>Pseudomonadati</taxon>
        <taxon>Pseudomonadota</taxon>
        <taxon>Acidithiobacillia</taxon>
        <taxon>Acidithiobacillales</taxon>
        <taxon>Acidithiobacillaceae</taxon>
        <taxon>Acidithiobacillus</taxon>
    </lineage>
</organism>
<dbReference type="EMBL" id="RIZI01000172">
    <property type="protein sequence ID" value="RNF60916.1"/>
    <property type="molecule type" value="Genomic_DNA"/>
</dbReference>
<dbReference type="Pfam" id="PF03168">
    <property type="entry name" value="LEA_2"/>
    <property type="match status" value="1"/>
</dbReference>
<dbReference type="SUPFAM" id="SSF117070">
    <property type="entry name" value="LEA14-like"/>
    <property type="match status" value="1"/>
</dbReference>
<evidence type="ECO:0000313" key="2">
    <source>
        <dbReference type="EMBL" id="RNF60916.1"/>
    </source>
</evidence>
<protein>
    <recommendedName>
        <fullName evidence="1">Water stress and hypersensitive response domain-containing protein</fullName>
    </recommendedName>
</protein>
<feature type="domain" description="Water stress and hypersensitive response" evidence="1">
    <location>
        <begin position="37"/>
        <end position="149"/>
    </location>
</feature>
<dbReference type="GO" id="GO:0009269">
    <property type="term" value="P:response to desiccation"/>
    <property type="evidence" value="ECO:0007669"/>
    <property type="project" value="InterPro"/>
</dbReference>
<proteinExistence type="predicted"/>
<reference evidence="2" key="1">
    <citation type="submission" date="2018-10" db="EMBL/GenBank/DDBJ databases">
        <title>Acidithiobacillus sulfuriphilus sp. nov.: an extremely acidophilic sulfur-oxidizing chemolithotroph isolated from a neutral pH environment.</title>
        <authorList>
            <person name="Falagan C."/>
            <person name="Moya-Beltran A."/>
            <person name="Quatrini R."/>
            <person name="Johnson D.B."/>
        </authorList>
    </citation>
    <scope>NUCLEOTIDE SEQUENCE [LARGE SCALE GENOMIC DNA]</scope>
    <source>
        <strain evidence="2">CJ-2</strain>
    </source>
</reference>
<gene>
    <name evidence="2" type="ORF">EC580_08805</name>
</gene>
<evidence type="ECO:0000259" key="1">
    <source>
        <dbReference type="SMART" id="SM00769"/>
    </source>
</evidence>
<dbReference type="InterPro" id="IPR004864">
    <property type="entry name" value="LEA_2"/>
</dbReference>
<dbReference type="RefSeq" id="WP_123104195.1">
    <property type="nucleotide sequence ID" value="NZ_CP127527.1"/>
</dbReference>
<accession>A0A3M8QXD6</accession>
<dbReference type="OrthoDB" id="5297835at2"/>